<keyword evidence="2" id="KW-0812">Transmembrane</keyword>
<feature type="transmembrane region" description="Helical" evidence="2">
    <location>
        <begin position="119"/>
        <end position="138"/>
    </location>
</feature>
<sequence>METAPLTPARHPLVIAAGSAARFLAVLGGTALALAAAAWLAAAAAMLPLATIVTWAVAGIAAAFGLTVGVAGMALSLPPTLACLFVWWLLYRAGLRMRREFAAEDAAGEPSAAALRAQLGAGACLAAVALALAGAAVLFDPLVTGTVLGWVRACLLTVTAVGCGLGAPWARLVALCERRWGAPGGEAVRAGARLARRTALGLIVAAHLLLAAGMVAGWGDAMAVLRTYSSAPAAAVGLGLLQLLYAPTIWAGALSWASGSGIDLSAAAHASVLAGSDLPRPLVPVLALPPAAPPTWAPALVLVPVLVACACTVLRPRWLSEATWPALGAAALVFAAGLACAAPFLQGGVGPGGLTVFGVRAWPCAGILTGLVCAGLALGRSMGALRDRYDASAPAGAGPAAGAAEDAGADER</sequence>
<feature type="transmembrane region" description="Helical" evidence="2">
    <location>
        <begin position="199"/>
        <end position="219"/>
    </location>
</feature>
<dbReference type="AlphaFoldDB" id="A0A6N9H7T1"/>
<feature type="region of interest" description="Disordered" evidence="1">
    <location>
        <begin position="393"/>
        <end position="412"/>
    </location>
</feature>
<feature type="transmembrane region" description="Helical" evidence="2">
    <location>
        <begin position="47"/>
        <end position="66"/>
    </location>
</feature>
<dbReference type="RefSeq" id="WP_160953445.1">
    <property type="nucleotide sequence ID" value="NZ_WWEQ01000032.1"/>
</dbReference>
<dbReference type="Proteomes" id="UP000469215">
    <property type="component" value="Unassembled WGS sequence"/>
</dbReference>
<feature type="compositionally biased region" description="Low complexity" evidence="1">
    <location>
        <begin position="393"/>
        <end position="406"/>
    </location>
</feature>
<dbReference type="EMBL" id="WWEQ01000032">
    <property type="protein sequence ID" value="MYM20019.1"/>
    <property type="molecule type" value="Genomic_DNA"/>
</dbReference>
<organism evidence="3 4">
    <name type="scientific">Brevibacterium rongguiense</name>
    <dbReference type="NCBI Taxonomy" id="2695267"/>
    <lineage>
        <taxon>Bacteria</taxon>
        <taxon>Bacillati</taxon>
        <taxon>Actinomycetota</taxon>
        <taxon>Actinomycetes</taxon>
        <taxon>Micrococcales</taxon>
        <taxon>Brevibacteriaceae</taxon>
        <taxon>Brevibacterium</taxon>
    </lineage>
</organism>
<reference evidence="3 4" key="1">
    <citation type="submission" date="2020-01" db="EMBL/GenBank/DDBJ databases">
        <authorList>
            <person name="Deng T."/>
        </authorList>
    </citation>
    <scope>NUCLEOTIDE SEQUENCE [LARGE SCALE GENOMIC DNA]</scope>
    <source>
        <strain evidence="3 4">5221</strain>
    </source>
</reference>
<gene>
    <name evidence="3" type="ORF">GSY69_08595</name>
</gene>
<comment type="caution">
    <text evidence="3">The sequence shown here is derived from an EMBL/GenBank/DDBJ whole genome shotgun (WGS) entry which is preliminary data.</text>
</comment>
<protein>
    <submittedName>
        <fullName evidence="3">Uncharacterized protein</fullName>
    </submittedName>
</protein>
<keyword evidence="2" id="KW-1133">Transmembrane helix</keyword>
<evidence type="ECO:0000256" key="2">
    <source>
        <dbReference type="SAM" id="Phobius"/>
    </source>
</evidence>
<feature type="transmembrane region" description="Helical" evidence="2">
    <location>
        <begin position="72"/>
        <end position="91"/>
    </location>
</feature>
<feature type="transmembrane region" description="Helical" evidence="2">
    <location>
        <begin position="225"/>
        <end position="246"/>
    </location>
</feature>
<keyword evidence="4" id="KW-1185">Reference proteome</keyword>
<feature type="transmembrane region" description="Helical" evidence="2">
    <location>
        <begin position="326"/>
        <end position="345"/>
    </location>
</feature>
<feature type="transmembrane region" description="Helical" evidence="2">
    <location>
        <begin position="20"/>
        <end position="40"/>
    </location>
</feature>
<name>A0A6N9H7T1_9MICO</name>
<evidence type="ECO:0000313" key="3">
    <source>
        <dbReference type="EMBL" id="MYM20019.1"/>
    </source>
</evidence>
<proteinExistence type="predicted"/>
<keyword evidence="2" id="KW-0472">Membrane</keyword>
<evidence type="ECO:0000313" key="4">
    <source>
        <dbReference type="Proteomes" id="UP000469215"/>
    </source>
</evidence>
<feature type="transmembrane region" description="Helical" evidence="2">
    <location>
        <begin position="150"/>
        <end position="170"/>
    </location>
</feature>
<dbReference type="InterPro" id="IPR045931">
    <property type="entry name" value="DUF6350"/>
</dbReference>
<dbReference type="Pfam" id="PF19877">
    <property type="entry name" value="DUF6350"/>
    <property type="match status" value="1"/>
</dbReference>
<evidence type="ECO:0000256" key="1">
    <source>
        <dbReference type="SAM" id="MobiDB-lite"/>
    </source>
</evidence>
<feature type="transmembrane region" description="Helical" evidence="2">
    <location>
        <begin position="357"/>
        <end position="378"/>
    </location>
</feature>
<accession>A0A6N9H7T1</accession>